<feature type="domain" description="RUN" evidence="7">
    <location>
        <begin position="18"/>
        <end position="178"/>
    </location>
</feature>
<comment type="similarity">
    <text evidence="4">Belongs to the RUTBC family.</text>
</comment>
<evidence type="ECO:0000256" key="3">
    <source>
        <dbReference type="ARBA" id="ARBA00022490"/>
    </source>
</evidence>
<evidence type="ECO:0000256" key="4">
    <source>
        <dbReference type="ARBA" id="ARBA00034124"/>
    </source>
</evidence>
<dbReference type="SMART" id="SM00164">
    <property type="entry name" value="TBC"/>
    <property type="match status" value="1"/>
</dbReference>
<evidence type="ECO:0000313" key="9">
    <source>
        <dbReference type="Proteomes" id="UP000265120"/>
    </source>
</evidence>
<keyword evidence="3" id="KW-0963">Cytoplasm</keyword>
<feature type="region of interest" description="Disordered" evidence="5">
    <location>
        <begin position="81"/>
        <end position="108"/>
    </location>
</feature>
<dbReference type="GeneTree" id="ENSGT00940000159315"/>
<feature type="compositionally biased region" description="Polar residues" evidence="5">
    <location>
        <begin position="654"/>
        <end position="663"/>
    </location>
</feature>
<dbReference type="Pfam" id="PF12068">
    <property type="entry name" value="PH_RBD"/>
    <property type="match status" value="1"/>
</dbReference>
<feature type="compositionally biased region" description="Low complexity" evidence="5">
    <location>
        <begin position="664"/>
        <end position="677"/>
    </location>
</feature>
<evidence type="ECO:0000259" key="7">
    <source>
        <dbReference type="PROSITE" id="PS50826"/>
    </source>
</evidence>
<dbReference type="SUPFAM" id="SSF47923">
    <property type="entry name" value="Ypt/Rab-GAP domain of gyp1p"/>
    <property type="match status" value="2"/>
</dbReference>
<dbReference type="InterPro" id="IPR037213">
    <property type="entry name" value="Run_dom_sf"/>
</dbReference>
<dbReference type="FunFam" id="1.10.8.270:FF:000006">
    <property type="entry name" value="Small G protein signaling modulator 2"/>
    <property type="match status" value="1"/>
</dbReference>
<dbReference type="InterPro" id="IPR004012">
    <property type="entry name" value="Run_dom"/>
</dbReference>
<dbReference type="GO" id="GO:0031410">
    <property type="term" value="C:cytoplasmic vesicle"/>
    <property type="evidence" value="ECO:0007669"/>
    <property type="project" value="UniProtKB-ARBA"/>
</dbReference>
<reference evidence="8 9" key="1">
    <citation type="journal article" date="2014" name="Nat. Genet.">
        <title>Whole-genome sequence of a flatfish provides insights into ZW sex chromosome evolution and adaptation to a benthic lifestyle.</title>
        <authorList>
            <person name="Chen S."/>
            <person name="Zhang G."/>
            <person name="Shao C."/>
            <person name="Huang Q."/>
            <person name="Liu G."/>
            <person name="Zhang P."/>
            <person name="Song W."/>
            <person name="An N."/>
            <person name="Chalopin D."/>
            <person name="Volff J.N."/>
            <person name="Hong Y."/>
            <person name="Li Q."/>
            <person name="Sha Z."/>
            <person name="Zhou H."/>
            <person name="Xie M."/>
            <person name="Yu Q."/>
            <person name="Liu Y."/>
            <person name="Xiang H."/>
            <person name="Wang N."/>
            <person name="Wu K."/>
            <person name="Yang C."/>
            <person name="Zhou Q."/>
            <person name="Liao X."/>
            <person name="Yang L."/>
            <person name="Hu Q."/>
            <person name="Zhang J."/>
            <person name="Meng L."/>
            <person name="Jin L."/>
            <person name="Tian Y."/>
            <person name="Lian J."/>
            <person name="Yang J."/>
            <person name="Miao G."/>
            <person name="Liu S."/>
            <person name="Liang Z."/>
            <person name="Yan F."/>
            <person name="Li Y."/>
            <person name="Sun B."/>
            <person name="Zhang H."/>
            <person name="Zhang J."/>
            <person name="Zhu Y."/>
            <person name="Du M."/>
            <person name="Zhao Y."/>
            <person name="Schartl M."/>
            <person name="Tang Q."/>
            <person name="Wang J."/>
        </authorList>
    </citation>
    <scope>NUCLEOTIDE SEQUENCE</scope>
</reference>
<dbReference type="FunFam" id="1.20.58.900:FF:000002">
    <property type="entry name" value="small G protein signaling modulator 1"/>
    <property type="match status" value="1"/>
</dbReference>
<comment type="subcellular location">
    <subcellularLocation>
        <location evidence="1">Cytoplasm</location>
    </subcellularLocation>
</comment>
<dbReference type="InterPro" id="IPR035969">
    <property type="entry name" value="Rab-GAP_TBC_sf"/>
</dbReference>
<feature type="region of interest" description="Disordered" evidence="5">
    <location>
        <begin position="648"/>
        <end position="741"/>
    </location>
</feature>
<evidence type="ECO:0000256" key="1">
    <source>
        <dbReference type="ARBA" id="ARBA00004496"/>
    </source>
</evidence>
<dbReference type="InterPro" id="IPR000195">
    <property type="entry name" value="Rab-GAP-TBC_dom"/>
</dbReference>
<proteinExistence type="inferred from homology"/>
<organism evidence="8 9">
    <name type="scientific">Cynoglossus semilaevis</name>
    <name type="common">Tongue sole</name>
    <dbReference type="NCBI Taxonomy" id="244447"/>
    <lineage>
        <taxon>Eukaryota</taxon>
        <taxon>Metazoa</taxon>
        <taxon>Chordata</taxon>
        <taxon>Craniata</taxon>
        <taxon>Vertebrata</taxon>
        <taxon>Euteleostomi</taxon>
        <taxon>Actinopterygii</taxon>
        <taxon>Neopterygii</taxon>
        <taxon>Teleostei</taxon>
        <taxon>Neoteleostei</taxon>
        <taxon>Acanthomorphata</taxon>
        <taxon>Carangaria</taxon>
        <taxon>Pleuronectiformes</taxon>
        <taxon>Pleuronectoidei</taxon>
        <taxon>Cynoglossidae</taxon>
        <taxon>Cynoglossinae</taxon>
        <taxon>Cynoglossus</taxon>
    </lineage>
</organism>
<evidence type="ECO:0000256" key="2">
    <source>
        <dbReference type="ARBA" id="ARBA00022468"/>
    </source>
</evidence>
<dbReference type="GO" id="GO:0005096">
    <property type="term" value="F:GTPase activator activity"/>
    <property type="evidence" value="ECO:0007669"/>
    <property type="project" value="UniProtKB-KW"/>
</dbReference>
<dbReference type="Pfam" id="PF00566">
    <property type="entry name" value="RabGAP-TBC"/>
    <property type="match status" value="1"/>
</dbReference>
<dbReference type="PROSITE" id="PS50826">
    <property type="entry name" value="RUN"/>
    <property type="match status" value="1"/>
</dbReference>
<dbReference type="PROSITE" id="PS50086">
    <property type="entry name" value="TBC_RABGAP"/>
    <property type="match status" value="1"/>
</dbReference>
<keyword evidence="2" id="KW-0343">GTPase activation</keyword>
<dbReference type="PANTHER" id="PTHR22957">
    <property type="entry name" value="TBC1 DOMAIN FAMILY MEMBER GTPASE-ACTIVATING PROTEIN"/>
    <property type="match status" value="1"/>
</dbReference>
<dbReference type="Proteomes" id="UP000265120">
    <property type="component" value="Chromosome 4"/>
</dbReference>
<reference evidence="8" key="2">
    <citation type="submission" date="2025-08" db="UniProtKB">
        <authorList>
            <consortium name="Ensembl"/>
        </authorList>
    </citation>
    <scope>IDENTIFICATION</scope>
</reference>
<evidence type="ECO:0000256" key="5">
    <source>
        <dbReference type="SAM" id="MobiDB-lite"/>
    </source>
</evidence>
<feature type="region of interest" description="Disordered" evidence="5">
    <location>
        <begin position="196"/>
        <end position="215"/>
    </location>
</feature>
<keyword evidence="9" id="KW-1185">Reference proteome</keyword>
<dbReference type="FunFam" id="1.10.472.80:FF:000004">
    <property type="entry name" value="Small G protein signaling modulator 1"/>
    <property type="match status" value="1"/>
</dbReference>
<dbReference type="FunFam" id="2.30.29.230:FF:000001">
    <property type="entry name" value="Small G protein signaling modulator 2"/>
    <property type="match status" value="1"/>
</dbReference>
<feature type="compositionally biased region" description="Polar residues" evidence="5">
    <location>
        <begin position="693"/>
        <end position="715"/>
    </location>
</feature>
<dbReference type="Gene3D" id="1.20.58.900">
    <property type="match status" value="1"/>
</dbReference>
<feature type="domain" description="Rab-GAP TBC" evidence="6">
    <location>
        <begin position="553"/>
        <end position="915"/>
    </location>
</feature>
<dbReference type="InterPro" id="IPR021935">
    <property type="entry name" value="SGSM1/2_RBD"/>
</dbReference>
<dbReference type="Gene3D" id="1.10.8.270">
    <property type="entry name" value="putative rabgap domain of human tbc1 domain family member 14 like domains"/>
    <property type="match status" value="1"/>
</dbReference>
<dbReference type="STRING" id="244447.ENSCSEP00000004692"/>
<dbReference type="SUPFAM" id="SSF140741">
    <property type="entry name" value="RUN domain-like"/>
    <property type="match status" value="1"/>
</dbReference>
<dbReference type="PANTHER" id="PTHR22957:SF194">
    <property type="entry name" value="SMALL G PROTEIN SIGNALING MODULATOR 2"/>
    <property type="match status" value="1"/>
</dbReference>
<accession>A0A3P8UQQ0</accession>
<dbReference type="Gene3D" id="2.30.29.230">
    <property type="match status" value="1"/>
</dbReference>
<name>A0A3P8UQQ0_CYNSE</name>
<feature type="compositionally biased region" description="Basic and acidic residues" evidence="5">
    <location>
        <begin position="726"/>
        <end position="741"/>
    </location>
</feature>
<dbReference type="OMA" id="CHRSHCH"/>
<evidence type="ECO:0000313" key="8">
    <source>
        <dbReference type="Ensembl" id="ENSCSEP00000004692.1"/>
    </source>
</evidence>
<dbReference type="Ensembl" id="ENSCSET00000004748.1">
    <property type="protein sequence ID" value="ENSCSEP00000004692.1"/>
    <property type="gene ID" value="ENSCSEG00000003036.1"/>
</dbReference>
<evidence type="ECO:0000259" key="6">
    <source>
        <dbReference type="PROSITE" id="PS50086"/>
    </source>
</evidence>
<sequence>MGDVKQIMEEAVTKKFVHEDSSHIIALCTAIEACLGHLLKRRAAGFLRSDKIAALFIKVGKASDIAGEVCRKVQEQLQQQADLTRTQSVGHEPLRRQGSSTTSRPPQPLSAQAVKHIWVRTALFEKVLDKVVQYIVDNSSKYYEREALMHDSVFGPILAALLVGPCALEYTKLKTSDHLWTDPSANELVQRHRIHGAHRSQDCTPGRRPALGIRKRQSSGSMSEDRFAASAREYVESLHQNSRTHLLYGKNNVLVQPKKDMEVLRGYLSLHQAGDNLTLKWTPNQLINGTLGDCDLEKSIYWDYALTVPLRQIVCIHCHQRPDCGGTLVLVSQDGIQRPPLHFPPGGHLLAFLSCLETGLLPRGQLEPPLWSQKGKGKVFPKLRKRSSAARLIDQDRNGEEQTAADYVFRIVYPGYNHGEMMEMQGFGGSPSSWQQAEVTSQESLCQSCSTAGSNVAARYPAGCTSLPLRQDMLCQNMKRQIVSRAFYGWLAYCRHLSTVRTHLSALVNHNIVPPDRPCEASGGLSKEVWSKYQKDCKNYKELELLRLVYYGGVQHDIRKEVWPFLLGHYKFGMGKKDMSQIDAKVSERYQQVMREWKACEVIVRQREKEMQSAIFAKLSSGSSIDSHVLRLVHRDSTLSNEVFMSVDEPDAGSQETPSAEDSTPTMTTLVPAAAPPAEERPLVEFDSPDSGLPSSRNYSVTSAHSQILSSIDDGQSTEEEGGGGEETRTPSVRTERQDSLTEERLCSQLDKLVTNGASIELLDIVALNLHRIDKDVQRCDRNYYYFSTANLEKLRNIMCSYVWEHLEMGYVQGMCDLLAPLMVILDDECLAYSCFTQLMKRMSQNFPNGGAMDTHFANMRSLIQILDSELFELMQQNGDYTHFYFCYRWFLLDFKRELLYEDVFAVWEVIWVAPRISSQHFVLFLALALVTVYREIIMDNNMDFTDIIKFFNEMAERHDVQHILKVARELVHKVQSLMDNK</sequence>
<dbReference type="InParanoid" id="A0A3P8UQQ0"/>
<dbReference type="Gene3D" id="1.10.472.80">
    <property type="entry name" value="Ypt/Rab-GAP domain of gyp1p, domain 3"/>
    <property type="match status" value="1"/>
</dbReference>
<reference evidence="8" key="3">
    <citation type="submission" date="2025-09" db="UniProtKB">
        <authorList>
            <consortium name="Ensembl"/>
        </authorList>
    </citation>
    <scope>IDENTIFICATION</scope>
</reference>
<dbReference type="InterPro" id="IPR037745">
    <property type="entry name" value="SGSM1/2"/>
</dbReference>
<dbReference type="Pfam" id="PF02759">
    <property type="entry name" value="RUN"/>
    <property type="match status" value="1"/>
</dbReference>
<dbReference type="SMART" id="SM00593">
    <property type="entry name" value="RUN"/>
    <property type="match status" value="1"/>
</dbReference>
<protein>
    <submittedName>
        <fullName evidence="8">Small G protein signaling modulator 2</fullName>
    </submittedName>
</protein>
<dbReference type="CDD" id="cd15784">
    <property type="entry name" value="PH_RUTBC"/>
    <property type="match status" value="1"/>
</dbReference>
<dbReference type="AlphaFoldDB" id="A0A3P8UQQ0"/>